<gene>
    <name evidence="3" type="ORF">QTG54_001883</name>
</gene>
<dbReference type="PANTHER" id="PTHR24030:SF0">
    <property type="entry name" value="PROTEIN CMSS1"/>
    <property type="match status" value="1"/>
</dbReference>
<comment type="caution">
    <text evidence="3">The sequence shown here is derived from an EMBL/GenBank/DDBJ whole genome shotgun (WGS) entry which is preliminary data.</text>
</comment>
<dbReference type="Proteomes" id="UP001224775">
    <property type="component" value="Unassembled WGS sequence"/>
</dbReference>
<reference evidence="3" key="1">
    <citation type="submission" date="2023-06" db="EMBL/GenBank/DDBJ databases">
        <title>Survivors Of The Sea: Transcriptome response of Skeletonema marinoi to long-term dormancy.</title>
        <authorList>
            <person name="Pinder M.I.M."/>
            <person name="Kourtchenko O."/>
            <person name="Robertson E.K."/>
            <person name="Larsson T."/>
            <person name="Maumus F."/>
            <person name="Osuna-Cruz C.M."/>
            <person name="Vancaester E."/>
            <person name="Stenow R."/>
            <person name="Vandepoele K."/>
            <person name="Ploug H."/>
            <person name="Bruchert V."/>
            <person name="Godhe A."/>
            <person name="Topel M."/>
        </authorList>
    </citation>
    <scope>NUCLEOTIDE SEQUENCE</scope>
    <source>
        <strain evidence="3">R05AC</strain>
    </source>
</reference>
<protein>
    <recommendedName>
        <fullName evidence="2">Fungal lipase-type domain-containing protein</fullName>
    </recommendedName>
</protein>
<dbReference type="EMBL" id="JATAAI010000002">
    <property type="protein sequence ID" value="KAK1747920.1"/>
    <property type="molecule type" value="Genomic_DNA"/>
</dbReference>
<evidence type="ECO:0000256" key="1">
    <source>
        <dbReference type="SAM" id="MobiDB-lite"/>
    </source>
</evidence>
<dbReference type="InterPro" id="IPR029058">
    <property type="entry name" value="AB_hydrolase_fold"/>
</dbReference>
<dbReference type="Gene3D" id="3.40.50.720">
    <property type="entry name" value="NAD(P)-binding Rossmann-like Domain"/>
    <property type="match status" value="1"/>
</dbReference>
<feature type="region of interest" description="Disordered" evidence="1">
    <location>
        <begin position="308"/>
        <end position="371"/>
    </location>
</feature>
<feature type="domain" description="Fungal lipase-type" evidence="2">
    <location>
        <begin position="711"/>
        <end position="806"/>
    </location>
</feature>
<dbReference type="Gene3D" id="3.40.50.1820">
    <property type="entry name" value="alpha/beta hydrolase"/>
    <property type="match status" value="1"/>
</dbReference>
<proteinExistence type="predicted"/>
<name>A0AAD8YME5_9STRA</name>
<evidence type="ECO:0000313" key="4">
    <source>
        <dbReference type="Proteomes" id="UP001224775"/>
    </source>
</evidence>
<dbReference type="SUPFAM" id="SSF53474">
    <property type="entry name" value="alpha/beta-Hydrolases"/>
    <property type="match status" value="1"/>
</dbReference>
<feature type="compositionally biased region" description="Polar residues" evidence="1">
    <location>
        <begin position="323"/>
        <end position="337"/>
    </location>
</feature>
<dbReference type="PANTHER" id="PTHR24030">
    <property type="entry name" value="PROTEIN CMSS1"/>
    <property type="match status" value="1"/>
</dbReference>
<sequence>MAGAFQVPTRATRASTSTRQYATIQPTESSTIGTVGNGYLPIILAKLSALTHGNAWVICPAADMEMMKQLAAVDGSGELPNNLEFVPASDTDRVETLLRDTDALLVACDDVDSVVDPNVINYLLDPEKVNNLQRVVAMSRNLNGAGMGMFVSASRRAANAQVWDNSNAAAYRSFEQNIKDAAQKCGADWTIVRAGTLKGGACGESNLYPQYLAESYYQLTKNDIITWQLLFDCNIRGVKLQKGDVMSGPGVKAVFTATGSEEHEGDSSRGGVAEAMVRSLGVEDAANQDFAVGTIAMGGDDLASEDEYIYGSGGPLGSDSDNDSVSSEIDGNQLKSSSNKRKGNNTDKLTSDEIVPSSKKRRKKKKDDAPVSSKSLLILAGRGIALDSAESQVKFINTLYSHSMKMSGNNEADTFSFTPEHLHTTPPGTDEKVKQFQHKNLDAFLKGPVTSMKRLKNWKHECSPMLFAKHFSVEEQVELLNGPVKGSGGGGKKRSERCYSIAVGTPGRLLTLLQHGRNEQGSDGLGALRLNHTEVVIFDTHEDSKGFNVCTKKVSSCDSLIYNDTTKNGTQQELPSDVFKRLLPNETSCLYYNHDYSLGRQVLIVRNTAKNYVAVAYAGTDDWRTALSDGEILTEAFGPRPADNNTNVPSIGGKHGGNISSIFDSVPSKVRVHSGFNNDVFANAGFSTVLQCVSSGRHGGNCDGKKTDNNIQTTQPYRLYTTGHSLGAASSVILGAALHLTYPSESIQSVNFGCPKQGNLEWSAWIDTLQPNYNPSHPGRGLADYRGTFEMFRFVNKIDLVPRLPDPLYFQHAGHTLQMSTGGNVKAYYDHIGNGDLGFAGVPYGWGAAPYVFLPGAIASHMCTHYLDYLHDYLPNTTSYIVNFELVDNNTRSDDEINPPDDKAYSIE</sequence>
<dbReference type="GO" id="GO:0005634">
    <property type="term" value="C:nucleus"/>
    <property type="evidence" value="ECO:0007669"/>
    <property type="project" value="TreeGrafter"/>
</dbReference>
<dbReference type="Pfam" id="PF01764">
    <property type="entry name" value="Lipase_3"/>
    <property type="match status" value="1"/>
</dbReference>
<evidence type="ECO:0000313" key="3">
    <source>
        <dbReference type="EMBL" id="KAK1747920.1"/>
    </source>
</evidence>
<keyword evidence="4" id="KW-1185">Reference proteome</keyword>
<accession>A0AAD8YME5</accession>
<dbReference type="InterPro" id="IPR032704">
    <property type="entry name" value="Cms1"/>
</dbReference>
<organism evidence="3 4">
    <name type="scientific">Skeletonema marinoi</name>
    <dbReference type="NCBI Taxonomy" id="267567"/>
    <lineage>
        <taxon>Eukaryota</taxon>
        <taxon>Sar</taxon>
        <taxon>Stramenopiles</taxon>
        <taxon>Ochrophyta</taxon>
        <taxon>Bacillariophyta</taxon>
        <taxon>Coscinodiscophyceae</taxon>
        <taxon>Thalassiosirophycidae</taxon>
        <taxon>Thalassiosirales</taxon>
        <taxon>Skeletonemataceae</taxon>
        <taxon>Skeletonema</taxon>
        <taxon>Skeletonema marinoi-dohrnii complex</taxon>
    </lineage>
</organism>
<dbReference type="GO" id="GO:0030686">
    <property type="term" value="C:90S preribosome"/>
    <property type="evidence" value="ECO:0007669"/>
    <property type="project" value="TreeGrafter"/>
</dbReference>
<dbReference type="AlphaFoldDB" id="A0AAD8YME5"/>
<dbReference type="GO" id="GO:0006629">
    <property type="term" value="P:lipid metabolic process"/>
    <property type="evidence" value="ECO:0007669"/>
    <property type="project" value="InterPro"/>
</dbReference>
<dbReference type="InterPro" id="IPR002921">
    <property type="entry name" value="Fungal_lipase-type"/>
</dbReference>
<evidence type="ECO:0000259" key="2">
    <source>
        <dbReference type="Pfam" id="PF01764"/>
    </source>
</evidence>